<name>A0ABD0K6R1_9CAEN</name>
<dbReference type="InterPro" id="IPR035897">
    <property type="entry name" value="Toll_tir_struct_dom_sf"/>
</dbReference>
<dbReference type="Gene3D" id="1.25.10.10">
    <property type="entry name" value="Leucine-rich Repeat Variant"/>
    <property type="match status" value="1"/>
</dbReference>
<dbReference type="InterPro" id="IPR000157">
    <property type="entry name" value="TIR_dom"/>
</dbReference>
<dbReference type="PANTHER" id="PTHR47508:SF1">
    <property type="entry name" value="NON-SPECIFIC SERINE_THREONINE PROTEIN KINASE"/>
    <property type="match status" value="1"/>
</dbReference>
<dbReference type="InterPro" id="IPR011989">
    <property type="entry name" value="ARM-like"/>
</dbReference>
<comment type="caution">
    <text evidence="3">The sequence shown here is derived from an EMBL/GenBank/DDBJ whole genome shotgun (WGS) entry which is preliminary data.</text>
</comment>
<evidence type="ECO:0000259" key="2">
    <source>
        <dbReference type="PROSITE" id="PS50104"/>
    </source>
</evidence>
<dbReference type="SUPFAM" id="SSF52200">
    <property type="entry name" value="Toll/Interleukin receptor TIR domain"/>
    <property type="match status" value="2"/>
</dbReference>
<gene>
    <name evidence="3" type="ORF">BaRGS_00026134</name>
</gene>
<feature type="domain" description="TIR" evidence="2">
    <location>
        <begin position="1014"/>
        <end position="1128"/>
    </location>
</feature>
<evidence type="ECO:0008006" key="5">
    <source>
        <dbReference type="Google" id="ProtNLM"/>
    </source>
</evidence>
<dbReference type="PROSITE" id="PS50017">
    <property type="entry name" value="DEATH_DOMAIN"/>
    <property type="match status" value="1"/>
</dbReference>
<evidence type="ECO:0000313" key="4">
    <source>
        <dbReference type="Proteomes" id="UP001519460"/>
    </source>
</evidence>
<dbReference type="Proteomes" id="UP001519460">
    <property type="component" value="Unassembled WGS sequence"/>
</dbReference>
<feature type="domain" description="Death" evidence="1">
    <location>
        <begin position="741"/>
        <end position="806"/>
    </location>
</feature>
<evidence type="ECO:0000313" key="3">
    <source>
        <dbReference type="EMBL" id="KAK7482635.1"/>
    </source>
</evidence>
<organism evidence="3 4">
    <name type="scientific">Batillaria attramentaria</name>
    <dbReference type="NCBI Taxonomy" id="370345"/>
    <lineage>
        <taxon>Eukaryota</taxon>
        <taxon>Metazoa</taxon>
        <taxon>Spiralia</taxon>
        <taxon>Lophotrochozoa</taxon>
        <taxon>Mollusca</taxon>
        <taxon>Gastropoda</taxon>
        <taxon>Caenogastropoda</taxon>
        <taxon>Sorbeoconcha</taxon>
        <taxon>Cerithioidea</taxon>
        <taxon>Batillariidae</taxon>
        <taxon>Batillaria</taxon>
    </lineage>
</organism>
<dbReference type="InterPro" id="IPR000488">
    <property type="entry name" value="Death_dom"/>
</dbReference>
<dbReference type="Pfam" id="PF13676">
    <property type="entry name" value="TIR_2"/>
    <property type="match status" value="2"/>
</dbReference>
<accession>A0ABD0K6R1</accession>
<dbReference type="Gene3D" id="1.10.533.10">
    <property type="entry name" value="Death Domain, Fas"/>
    <property type="match status" value="1"/>
</dbReference>
<dbReference type="Pfam" id="PF00531">
    <property type="entry name" value="Death"/>
    <property type="match status" value="1"/>
</dbReference>
<feature type="domain" description="TIR" evidence="2">
    <location>
        <begin position="822"/>
        <end position="935"/>
    </location>
</feature>
<sequence length="1128" mass="129404">MLTSTETFSLTKAIQLTETKCVHYYLQHGRLRIRERHVQGERLTGKQFETGKRSRKAMTDVSELKRHLALIRNVITNPDFPPDEKSRNNSVRFLRELLERVSETGVIGEMYNEIMDLALDLTVKKANCEDTREHFERIGYFFFHIKEPGVKGNEALYNGLMKKFIHVLNNVKDEQYLALKFARPVMYDCLNKAMGKSKDQVAQWIQMIKTLLKHSTTECMDAAYYALREKEKLLKWKEYPDDVQEIFRLLCQFRVADFQTDEQKKKGQDYHKDMMDKFLDMIEKTKQFPLIMSDMVQFSLDCVDSRDPHLYRLGKEVADNTTFNAKTDKALITTVFRRLSVALADENHDWNDEDIGWDLNSIAQDLEYDELIGLAMMCQQQEFVHPVTGNAGTVAYVIYSMVATKVISWLSTMNELSRAAPLVPGLLDLMDSEEEHVTCIAGAQLQMISRSAGNMVASYMDRLLRKFLEDENRDVLDVVSNIYEHNPGPMEDHFQDLFEHIDSGDSSVRSHMVMLVQKIAKFQPDLFTKDNMDMLMKEAKEDPMYQVILLMTIEEIAKRRPEKVKPYLDDLMALDQWQTMAHPIINRQLQFYALQSEASAQKIMDFMVKQVQTSSDQAAVLTAYNAIRLIGFRYRPTVEKHRATIEKLRDETTEESYRTCCVAIIDMLDGKSSDKIAEELKALQADVADIDLRVAATETTVEETVEETVVKVEEIDGKTLSHAPFWSRDVSKLLNPEAAHDWRLLSSRLGYSNDDIRGWAQQADPCMAMLNEWYATHKTREATYAVLTALQDMNRMDAAIIVENAMKNAEAVVEDEEFEYARPPDVFISYQWSHQNEVRLLRQHLEMAGYSCWMDVGQMGGGDKLFEKIDSGIRAAKVVISCVTEKYAKSPNCNREVNLSVSLGKPIIPLLMEKTTWPPPGSMGPIFSEYLFIRFFQRGGEETSDQRYWPPDKFQELLMQLSMNGVTPDQDAVQPEYKDWWIPKIEEVIVDKNRAKGQNTSSAPVAVNDEKAATSPDVFISYQWGRQPQIVRLYRTLTSLGYTCWLDIMQMGGGDSLYDKIDRGLRGCRVVVSCVTPKYALSANCRREVSLADALRKPLIPILLETTSWPPPGPMGPILTQLLYIDCT</sequence>
<keyword evidence="4" id="KW-1185">Reference proteome</keyword>
<dbReference type="InterPro" id="IPR011029">
    <property type="entry name" value="DEATH-like_dom_sf"/>
</dbReference>
<evidence type="ECO:0000259" key="1">
    <source>
        <dbReference type="PROSITE" id="PS50017"/>
    </source>
</evidence>
<dbReference type="SUPFAM" id="SSF48371">
    <property type="entry name" value="ARM repeat"/>
    <property type="match status" value="1"/>
</dbReference>
<dbReference type="SMART" id="SM00005">
    <property type="entry name" value="DEATH"/>
    <property type="match status" value="1"/>
</dbReference>
<dbReference type="AlphaFoldDB" id="A0ABD0K6R1"/>
<dbReference type="Gene3D" id="3.40.50.10140">
    <property type="entry name" value="Toll/interleukin-1 receptor homology (TIR) domain"/>
    <property type="match status" value="2"/>
</dbReference>
<dbReference type="SMART" id="SM00255">
    <property type="entry name" value="TIR"/>
    <property type="match status" value="1"/>
</dbReference>
<proteinExistence type="predicted"/>
<protein>
    <recommendedName>
        <fullName evidence="5">Death domain-containing protein</fullName>
    </recommendedName>
</protein>
<dbReference type="CDD" id="cd08311">
    <property type="entry name" value="Death_p75NR"/>
    <property type="match status" value="1"/>
</dbReference>
<dbReference type="SUPFAM" id="SSF47986">
    <property type="entry name" value="DEATH domain"/>
    <property type="match status" value="1"/>
</dbReference>
<dbReference type="EMBL" id="JACVVK020000241">
    <property type="protein sequence ID" value="KAK7482635.1"/>
    <property type="molecule type" value="Genomic_DNA"/>
</dbReference>
<dbReference type="PROSITE" id="PS50104">
    <property type="entry name" value="TIR"/>
    <property type="match status" value="2"/>
</dbReference>
<dbReference type="InterPro" id="IPR016024">
    <property type="entry name" value="ARM-type_fold"/>
</dbReference>
<dbReference type="PANTHER" id="PTHR47508">
    <property type="entry name" value="SAM DOMAIN-CONTAINING PROTEIN-RELATED"/>
    <property type="match status" value="1"/>
</dbReference>
<feature type="non-terminal residue" evidence="3">
    <location>
        <position position="1128"/>
    </location>
</feature>
<reference evidence="3 4" key="1">
    <citation type="journal article" date="2023" name="Sci. Data">
        <title>Genome assembly of the Korean intertidal mud-creeper Batillaria attramentaria.</title>
        <authorList>
            <person name="Patra A.K."/>
            <person name="Ho P.T."/>
            <person name="Jun S."/>
            <person name="Lee S.J."/>
            <person name="Kim Y."/>
            <person name="Won Y.J."/>
        </authorList>
    </citation>
    <scope>NUCLEOTIDE SEQUENCE [LARGE SCALE GENOMIC DNA]</scope>
    <source>
        <strain evidence="3">Wonlab-2016</strain>
    </source>
</reference>